<evidence type="ECO:0000313" key="5">
    <source>
        <dbReference type="EMBL" id="TLP75595.1"/>
    </source>
</evidence>
<dbReference type="HAMAP" id="MF_01830">
    <property type="entry name" value="Hydro_lyase"/>
    <property type="match status" value="1"/>
</dbReference>
<accession>A0A5R9AC45</accession>
<dbReference type="InterPro" id="IPR038021">
    <property type="entry name" value="Putative_hydro-lyase"/>
</dbReference>
<protein>
    <recommendedName>
        <fullName evidence="3">Putative hydro-lyase FEF27_08045</fullName>
        <ecNumber evidence="3">4.2.1.-</ecNumber>
    </recommendedName>
</protein>
<feature type="compositionally biased region" description="Low complexity" evidence="4">
    <location>
        <begin position="1"/>
        <end position="27"/>
    </location>
</feature>
<comment type="similarity">
    <text evidence="1 3">Belongs to the D-glutamate cyclase family.</text>
</comment>
<organism evidence="5 6">
    <name type="scientific">Nesterenkonia sphaerica</name>
    <dbReference type="NCBI Taxonomy" id="1804988"/>
    <lineage>
        <taxon>Bacteria</taxon>
        <taxon>Bacillati</taxon>
        <taxon>Actinomycetota</taxon>
        <taxon>Actinomycetes</taxon>
        <taxon>Micrococcales</taxon>
        <taxon>Micrococcaceae</taxon>
        <taxon>Nesterenkonia</taxon>
    </lineage>
</organism>
<dbReference type="InterPro" id="IPR009906">
    <property type="entry name" value="D-Glu_cyclase"/>
</dbReference>
<feature type="region of interest" description="Disordered" evidence="4">
    <location>
        <begin position="1"/>
        <end position="28"/>
    </location>
</feature>
<dbReference type="PIRSF" id="PIRSF029755">
    <property type="entry name" value="UCP029755"/>
    <property type="match status" value="1"/>
</dbReference>
<dbReference type="Pfam" id="PF07286">
    <property type="entry name" value="D-Glu_cyclase"/>
    <property type="match status" value="1"/>
</dbReference>
<dbReference type="AlphaFoldDB" id="A0A5R9AC45"/>
<dbReference type="PANTHER" id="PTHR32022:SF10">
    <property type="entry name" value="D-GLUTAMATE CYCLASE, MITOCHONDRIAL"/>
    <property type="match status" value="1"/>
</dbReference>
<dbReference type="GO" id="GO:0016829">
    <property type="term" value="F:lyase activity"/>
    <property type="evidence" value="ECO:0007669"/>
    <property type="project" value="UniProtKB-KW"/>
</dbReference>
<dbReference type="OrthoDB" id="149585at2"/>
<comment type="caution">
    <text evidence="5">The sequence shown here is derived from an EMBL/GenBank/DDBJ whole genome shotgun (WGS) entry which is preliminary data.</text>
</comment>
<keyword evidence="2 3" id="KW-0456">Lyase</keyword>
<keyword evidence="6" id="KW-1185">Reference proteome</keyword>
<evidence type="ECO:0000256" key="1">
    <source>
        <dbReference type="ARBA" id="ARBA00007896"/>
    </source>
</evidence>
<reference evidence="5 6" key="1">
    <citation type="submission" date="2019-05" db="EMBL/GenBank/DDBJ databases">
        <title>Nesterenkonia sp. GY239, isolated from the Southern Atlantic Ocean.</title>
        <authorList>
            <person name="Zhang G."/>
        </authorList>
    </citation>
    <scope>NUCLEOTIDE SEQUENCE [LARGE SCALE GENOMIC DNA]</scope>
    <source>
        <strain evidence="5 6">GY239</strain>
    </source>
</reference>
<dbReference type="NCBIfam" id="NF003969">
    <property type="entry name" value="PRK05463.1"/>
    <property type="match status" value="1"/>
</dbReference>
<dbReference type="RefSeq" id="WP_138170338.1">
    <property type="nucleotide sequence ID" value="NZ_VAWA01000008.1"/>
</dbReference>
<proteinExistence type="inferred from homology"/>
<dbReference type="SUPFAM" id="SSF160920">
    <property type="entry name" value="PSTPO5379-like"/>
    <property type="match status" value="1"/>
</dbReference>
<name>A0A5R9AC45_9MICC</name>
<dbReference type="InterPro" id="IPR016938">
    <property type="entry name" value="UPF0317"/>
</dbReference>
<dbReference type="EC" id="4.2.1.-" evidence="3"/>
<evidence type="ECO:0000256" key="4">
    <source>
        <dbReference type="SAM" id="MobiDB-lite"/>
    </source>
</evidence>
<dbReference type="Gene3D" id="3.30.2040.10">
    <property type="entry name" value="PSTPO5379-like domain"/>
    <property type="match status" value="1"/>
</dbReference>
<dbReference type="Gene3D" id="3.40.1640.10">
    <property type="entry name" value="PSTPO5379-like"/>
    <property type="match status" value="1"/>
</dbReference>
<dbReference type="FunFam" id="3.30.2040.10:FF:000001">
    <property type="entry name" value="D-glutamate cyclase, mitochondrial"/>
    <property type="match status" value="1"/>
</dbReference>
<sequence>MTTIDGAAPAQTTPAQTTPAQTTPGQARAQFRAGLRRPTSGYSAGYAQVNLIAVPQQQAFDMLLFAQRNPKSCPVLGVLEAGQYSSELLSGGDIRTDIPAYRVYRHGELVDEPDEVTAVWREDLVAFLIGCSFTFEAPLLEAGLPVAHLEQGRNVPMYVTDRPCQPAGTLSGPLVVSMRPFPPESIAAAVRITSRYPGVHGAPVHIGAPEQLGITDLQNPDFGSPVDIPQGWTPVFWACGVTPQAAVMHSAPELAISHAPGHMLITDLPNSQLQVP</sequence>
<evidence type="ECO:0000313" key="6">
    <source>
        <dbReference type="Proteomes" id="UP000306544"/>
    </source>
</evidence>
<dbReference type="EMBL" id="VAWA01000008">
    <property type="protein sequence ID" value="TLP75595.1"/>
    <property type="molecule type" value="Genomic_DNA"/>
</dbReference>
<dbReference type="PANTHER" id="PTHR32022">
    <property type="entry name" value="D-GLUTAMATE CYCLASE, MITOCHONDRIAL"/>
    <property type="match status" value="1"/>
</dbReference>
<dbReference type="Proteomes" id="UP000306544">
    <property type="component" value="Unassembled WGS sequence"/>
</dbReference>
<evidence type="ECO:0000256" key="3">
    <source>
        <dbReference type="HAMAP-Rule" id="MF_01830"/>
    </source>
</evidence>
<gene>
    <name evidence="5" type="ORF">FEF27_08045</name>
</gene>
<evidence type="ECO:0000256" key="2">
    <source>
        <dbReference type="ARBA" id="ARBA00023239"/>
    </source>
</evidence>